<sequence>MPCRGIRPSTPGKESLVSDTRIDLLFLSEPDTVAAGVTDIAACIDVMAETLRLFAVGDYRLSGPQANAQGINLTFPAETPFPRMPVAGPDRRFAAMPAYLGGDVHFTGVKWYGSNVANKEVGLPRSIHTIVLNDPDTGAPVAVMAGNLVSAYRTAAVPGVGARYLAAANAREVAIIGPGAMNSTSLDAFVAVRPGLERVRVVGRAAASLERYLASVRARHPQLDVSVANSVSDAVANADIVSVATVSPAGSANYPYLDERWLKPGAFVSLPANVRLDAEFLTERAHAVLDSRGIFQTWAKGYTFPTHESFGFMGMQLMDLVAEERLDVADIAEIGEIVAGTRPGRTDEERIHVFGFGGLPIEDVAWGAHVYRAARRAGIGTPLNFWREPFLA</sequence>
<name>A0A3S3ZVU4_9MICO</name>
<dbReference type="PANTHER" id="PTHR13812">
    <property type="entry name" value="KETIMINE REDUCTASE MU-CRYSTALLIN"/>
    <property type="match status" value="1"/>
</dbReference>
<gene>
    <name evidence="1" type="ORF">ELQ92_16065</name>
</gene>
<reference evidence="1 2" key="1">
    <citation type="submission" date="2018-12" db="EMBL/GenBank/DDBJ databases">
        <authorList>
            <person name="Li F."/>
        </authorList>
    </citation>
    <scope>NUCLEOTIDE SEQUENCE [LARGE SCALE GENOMIC DNA]</scope>
    <source>
        <strain evidence="1 2">8H24J-4-2</strain>
    </source>
</reference>
<dbReference type="Pfam" id="PF02423">
    <property type="entry name" value="OCD_Mu_crystall"/>
    <property type="match status" value="1"/>
</dbReference>
<dbReference type="InterPro" id="IPR003462">
    <property type="entry name" value="ODC_Mu_crystall"/>
</dbReference>
<proteinExistence type="predicted"/>
<dbReference type="PANTHER" id="PTHR13812:SF19">
    <property type="entry name" value="KETIMINE REDUCTASE MU-CRYSTALLIN"/>
    <property type="match status" value="1"/>
</dbReference>
<evidence type="ECO:0000313" key="1">
    <source>
        <dbReference type="EMBL" id="RWZ54839.1"/>
    </source>
</evidence>
<dbReference type="InterPro" id="IPR023401">
    <property type="entry name" value="ODC_N"/>
</dbReference>
<dbReference type="EC" id="4.3.1.12" evidence="1"/>
<evidence type="ECO:0000313" key="2">
    <source>
        <dbReference type="Proteomes" id="UP000288603"/>
    </source>
</evidence>
<keyword evidence="1" id="KW-0456">Lyase</keyword>
<organism evidence="1 2">
    <name type="scientific">Labedella populi</name>
    <dbReference type="NCBI Taxonomy" id="2498850"/>
    <lineage>
        <taxon>Bacteria</taxon>
        <taxon>Bacillati</taxon>
        <taxon>Actinomycetota</taxon>
        <taxon>Actinomycetes</taxon>
        <taxon>Micrococcales</taxon>
        <taxon>Microbacteriaceae</taxon>
        <taxon>Labedella</taxon>
    </lineage>
</organism>
<dbReference type="Gene3D" id="3.40.50.720">
    <property type="entry name" value="NAD(P)-binding Rossmann-like Domain"/>
    <property type="match status" value="1"/>
</dbReference>
<protein>
    <submittedName>
        <fullName evidence="1">Ornithine cyclodeaminase</fullName>
        <ecNumber evidence="1">4.3.1.12</ecNumber>
    </submittedName>
</protein>
<dbReference type="GO" id="GO:0005737">
    <property type="term" value="C:cytoplasm"/>
    <property type="evidence" value="ECO:0007669"/>
    <property type="project" value="TreeGrafter"/>
</dbReference>
<comment type="caution">
    <text evidence="1">The sequence shown here is derived from an EMBL/GenBank/DDBJ whole genome shotgun (WGS) entry which is preliminary data.</text>
</comment>
<dbReference type="OrthoDB" id="9801817at2"/>
<dbReference type="SUPFAM" id="SSF51735">
    <property type="entry name" value="NAD(P)-binding Rossmann-fold domains"/>
    <property type="match status" value="1"/>
</dbReference>
<dbReference type="AlphaFoldDB" id="A0A3S3ZVU4"/>
<keyword evidence="2" id="KW-1185">Reference proteome</keyword>
<dbReference type="Proteomes" id="UP000288603">
    <property type="component" value="Unassembled WGS sequence"/>
</dbReference>
<dbReference type="PIRSF" id="PIRSF001439">
    <property type="entry name" value="CryM"/>
    <property type="match status" value="1"/>
</dbReference>
<accession>A0A3S3ZVU4</accession>
<dbReference type="GO" id="GO:0008473">
    <property type="term" value="F:ornithine cyclodeaminase activity"/>
    <property type="evidence" value="ECO:0007669"/>
    <property type="project" value="UniProtKB-EC"/>
</dbReference>
<dbReference type="InterPro" id="IPR036291">
    <property type="entry name" value="NAD(P)-bd_dom_sf"/>
</dbReference>
<dbReference type="EMBL" id="RZNC01000010">
    <property type="protein sequence ID" value="RWZ54839.1"/>
    <property type="molecule type" value="Genomic_DNA"/>
</dbReference>
<dbReference type="NCBIfam" id="NF004848">
    <property type="entry name" value="PRK06199.1"/>
    <property type="match status" value="1"/>
</dbReference>
<dbReference type="Gene3D" id="3.30.1780.10">
    <property type="entry name" value="ornithine cyclodeaminase, domain 1"/>
    <property type="match status" value="1"/>
</dbReference>